<proteinExistence type="predicted"/>
<evidence type="ECO:0000256" key="1">
    <source>
        <dbReference type="SAM" id="Phobius"/>
    </source>
</evidence>
<sequence>MNTSILNKSILLIKSHYETLLYLLAIMFMALALLMPTIQLKQQVHNYLLVADVSQSMNAEDEKISNQPVSRLAYTRYLMKNIVKTSPCGTYFSIGIFASDNVALLLNPLEVCQNLDAITDSIDHLEWRMAWKGNSRLSFGVRAAANVFDSLNVPAQMLFFTDGDEAPRVNVTIQQDLSGIQMGKNLAFIGVGATSKIGVPRFNSNNKRVGYWPISENNNSGAVSVTYSDPSQDEPDPPVAYAEYDRFLSQLEDEYLKKLSGDINASYIKGTDTPAFYEFVQGQKPAASFISDYKIRWLYLSLGLLMLLATYIPNLISLNLISFRFKRD</sequence>
<dbReference type="InterPro" id="IPR036465">
    <property type="entry name" value="vWFA_dom_sf"/>
</dbReference>
<evidence type="ECO:0000259" key="2">
    <source>
        <dbReference type="Pfam" id="PF13519"/>
    </source>
</evidence>
<evidence type="ECO:0000313" key="4">
    <source>
        <dbReference type="Proteomes" id="UP000297706"/>
    </source>
</evidence>
<dbReference type="Proteomes" id="UP000297706">
    <property type="component" value="Unassembled WGS sequence"/>
</dbReference>
<dbReference type="OrthoDB" id="8532766at2"/>
<dbReference type="Gene3D" id="3.40.50.410">
    <property type="entry name" value="von Willebrand factor, type A domain"/>
    <property type="match status" value="1"/>
</dbReference>
<comment type="caution">
    <text evidence="3">The sequence shown here is derived from an EMBL/GenBank/DDBJ whole genome shotgun (WGS) entry which is preliminary data.</text>
</comment>
<name>A0A4Y9VR51_9PROT</name>
<dbReference type="AlphaFoldDB" id="A0A4Y9VR51"/>
<keyword evidence="1" id="KW-1133">Transmembrane helix</keyword>
<keyword evidence="1" id="KW-0472">Membrane</keyword>
<feature type="domain" description="VWFA" evidence="2">
    <location>
        <begin position="48"/>
        <end position="163"/>
    </location>
</feature>
<feature type="transmembrane region" description="Helical" evidence="1">
    <location>
        <begin position="20"/>
        <end position="38"/>
    </location>
</feature>
<accession>A0A4Y9VR51</accession>
<organism evidence="3 4">
    <name type="scientific">Methylotenera oryzisoli</name>
    <dbReference type="NCBI Taxonomy" id="2080758"/>
    <lineage>
        <taxon>Bacteria</taxon>
        <taxon>Pseudomonadati</taxon>
        <taxon>Pseudomonadota</taxon>
        <taxon>Betaproteobacteria</taxon>
        <taxon>Nitrosomonadales</taxon>
        <taxon>Methylophilaceae</taxon>
        <taxon>Methylotenera</taxon>
    </lineage>
</organism>
<keyword evidence="1" id="KW-0812">Transmembrane</keyword>
<dbReference type="RefSeq" id="WP_135277139.1">
    <property type="nucleotide sequence ID" value="NZ_PQVH01000008.1"/>
</dbReference>
<reference evidence="3 4" key="1">
    <citation type="submission" date="2018-02" db="EMBL/GenBank/DDBJ databases">
        <title>A novel lanthanide dependent methylotroph, Methylotenera sp. La3113.</title>
        <authorList>
            <person name="Lv H."/>
            <person name="Tani A."/>
        </authorList>
    </citation>
    <scope>NUCLEOTIDE SEQUENCE [LARGE SCALE GENOMIC DNA]</scope>
    <source>
        <strain evidence="3 4">La3113</strain>
    </source>
</reference>
<evidence type="ECO:0000313" key="3">
    <source>
        <dbReference type="EMBL" id="TFW71597.1"/>
    </source>
</evidence>
<dbReference type="EMBL" id="PQVH01000008">
    <property type="protein sequence ID" value="TFW71597.1"/>
    <property type="molecule type" value="Genomic_DNA"/>
</dbReference>
<protein>
    <submittedName>
        <fullName evidence="3">VWA domain-containing protein</fullName>
    </submittedName>
</protein>
<keyword evidence="4" id="KW-1185">Reference proteome</keyword>
<dbReference type="InterPro" id="IPR002035">
    <property type="entry name" value="VWF_A"/>
</dbReference>
<dbReference type="Pfam" id="PF13519">
    <property type="entry name" value="VWA_2"/>
    <property type="match status" value="1"/>
</dbReference>
<dbReference type="SUPFAM" id="SSF53300">
    <property type="entry name" value="vWA-like"/>
    <property type="match status" value="1"/>
</dbReference>
<gene>
    <name evidence="3" type="ORF">C3Y98_05735</name>
</gene>
<feature type="transmembrane region" description="Helical" evidence="1">
    <location>
        <begin position="297"/>
        <end position="321"/>
    </location>
</feature>